<name>A0A537J3F9_9BACT</name>
<evidence type="ECO:0000256" key="5">
    <source>
        <dbReference type="ARBA" id="ARBA00022989"/>
    </source>
</evidence>
<dbReference type="GO" id="GO:0005886">
    <property type="term" value="C:plasma membrane"/>
    <property type="evidence" value="ECO:0007669"/>
    <property type="project" value="UniProtKB-SubCell"/>
</dbReference>
<dbReference type="InterPro" id="IPR035906">
    <property type="entry name" value="MetI-like_sf"/>
</dbReference>
<evidence type="ECO:0000259" key="8">
    <source>
        <dbReference type="PROSITE" id="PS50928"/>
    </source>
</evidence>
<feature type="transmembrane region" description="Helical" evidence="7">
    <location>
        <begin position="236"/>
        <end position="257"/>
    </location>
</feature>
<comment type="similarity">
    <text evidence="7">Belongs to the binding-protein-dependent transport system permease family.</text>
</comment>
<feature type="transmembrane region" description="Helical" evidence="7">
    <location>
        <begin position="12"/>
        <end position="33"/>
    </location>
</feature>
<dbReference type="AlphaFoldDB" id="A0A537J3F9"/>
<proteinExistence type="inferred from homology"/>
<dbReference type="PROSITE" id="PS50928">
    <property type="entry name" value="ABC_TM1"/>
    <property type="match status" value="1"/>
</dbReference>
<feature type="transmembrane region" description="Helical" evidence="7">
    <location>
        <begin position="101"/>
        <end position="123"/>
    </location>
</feature>
<gene>
    <name evidence="9" type="ORF">E6H04_13040</name>
</gene>
<dbReference type="GO" id="GO:0055085">
    <property type="term" value="P:transmembrane transport"/>
    <property type="evidence" value="ECO:0007669"/>
    <property type="project" value="InterPro"/>
</dbReference>
<dbReference type="Gene3D" id="1.10.3720.10">
    <property type="entry name" value="MetI-like"/>
    <property type="match status" value="1"/>
</dbReference>
<evidence type="ECO:0000256" key="6">
    <source>
        <dbReference type="ARBA" id="ARBA00023136"/>
    </source>
</evidence>
<keyword evidence="3" id="KW-1003">Cell membrane</keyword>
<feature type="transmembrane region" description="Helical" evidence="7">
    <location>
        <begin position="70"/>
        <end position="94"/>
    </location>
</feature>
<keyword evidence="2 7" id="KW-0813">Transport</keyword>
<evidence type="ECO:0000256" key="1">
    <source>
        <dbReference type="ARBA" id="ARBA00004651"/>
    </source>
</evidence>
<dbReference type="SUPFAM" id="SSF161098">
    <property type="entry name" value="MetI-like"/>
    <property type="match status" value="1"/>
</dbReference>
<dbReference type="PANTHER" id="PTHR32243">
    <property type="entry name" value="MALTOSE TRANSPORT SYSTEM PERMEASE-RELATED"/>
    <property type="match status" value="1"/>
</dbReference>
<organism evidence="9 10">
    <name type="scientific">Candidatus Segetimicrobium genomatis</name>
    <dbReference type="NCBI Taxonomy" id="2569760"/>
    <lineage>
        <taxon>Bacteria</taxon>
        <taxon>Bacillati</taxon>
        <taxon>Candidatus Sysuimicrobiota</taxon>
        <taxon>Candidatus Sysuimicrobiia</taxon>
        <taxon>Candidatus Sysuimicrobiales</taxon>
        <taxon>Candidatus Segetimicrobiaceae</taxon>
        <taxon>Candidatus Segetimicrobium</taxon>
    </lineage>
</organism>
<keyword evidence="5 7" id="KW-1133">Transmembrane helix</keyword>
<dbReference type="InterPro" id="IPR000515">
    <property type="entry name" value="MetI-like"/>
</dbReference>
<feature type="transmembrane region" description="Helical" evidence="7">
    <location>
        <begin position="178"/>
        <end position="200"/>
    </location>
</feature>
<dbReference type="InterPro" id="IPR050901">
    <property type="entry name" value="BP-dep_ABC_trans_perm"/>
</dbReference>
<reference evidence="9 10" key="1">
    <citation type="journal article" date="2019" name="Nat. Microbiol.">
        <title>Mediterranean grassland soil C-N compound turnover is dependent on rainfall and depth, and is mediated by genomically divergent microorganisms.</title>
        <authorList>
            <person name="Diamond S."/>
            <person name="Andeer P.F."/>
            <person name="Li Z."/>
            <person name="Crits-Christoph A."/>
            <person name="Burstein D."/>
            <person name="Anantharaman K."/>
            <person name="Lane K.R."/>
            <person name="Thomas B.C."/>
            <person name="Pan C."/>
            <person name="Northen T.R."/>
            <person name="Banfield J.F."/>
        </authorList>
    </citation>
    <scope>NUCLEOTIDE SEQUENCE [LARGE SCALE GENOMIC DNA]</scope>
    <source>
        <strain evidence="9">NP_7</strain>
    </source>
</reference>
<evidence type="ECO:0000256" key="7">
    <source>
        <dbReference type="RuleBase" id="RU363032"/>
    </source>
</evidence>
<keyword evidence="4 7" id="KW-0812">Transmembrane</keyword>
<evidence type="ECO:0000256" key="4">
    <source>
        <dbReference type="ARBA" id="ARBA00022692"/>
    </source>
</evidence>
<feature type="domain" description="ABC transmembrane type-1" evidence="8">
    <location>
        <begin position="66"/>
        <end position="257"/>
    </location>
</feature>
<dbReference type="PANTHER" id="PTHR32243:SF18">
    <property type="entry name" value="INNER MEMBRANE ABC TRANSPORTER PERMEASE PROTEIN YCJP"/>
    <property type="match status" value="1"/>
</dbReference>
<evidence type="ECO:0000256" key="3">
    <source>
        <dbReference type="ARBA" id="ARBA00022475"/>
    </source>
</evidence>
<evidence type="ECO:0000313" key="9">
    <source>
        <dbReference type="EMBL" id="TMI78090.1"/>
    </source>
</evidence>
<accession>A0A537J3F9</accession>
<dbReference type="Proteomes" id="UP000320048">
    <property type="component" value="Unassembled WGS sequence"/>
</dbReference>
<keyword evidence="6 7" id="KW-0472">Membrane</keyword>
<comment type="subcellular location">
    <subcellularLocation>
        <location evidence="1 7">Cell membrane</location>
        <topology evidence="1 7">Multi-pass membrane protein</topology>
    </subcellularLocation>
</comment>
<dbReference type="EMBL" id="VBAO01000405">
    <property type="protein sequence ID" value="TMI78090.1"/>
    <property type="molecule type" value="Genomic_DNA"/>
</dbReference>
<dbReference type="CDD" id="cd06261">
    <property type="entry name" value="TM_PBP2"/>
    <property type="match status" value="1"/>
</dbReference>
<dbReference type="Pfam" id="PF00528">
    <property type="entry name" value="BPD_transp_1"/>
    <property type="match status" value="1"/>
</dbReference>
<protein>
    <submittedName>
        <fullName evidence="9">Carbohydrate ABC transporter permease</fullName>
    </submittedName>
</protein>
<evidence type="ECO:0000313" key="10">
    <source>
        <dbReference type="Proteomes" id="UP000320048"/>
    </source>
</evidence>
<feature type="transmembrane region" description="Helical" evidence="7">
    <location>
        <begin position="135"/>
        <end position="157"/>
    </location>
</feature>
<sequence>MSATRTRWRHLAGIALVLAWTLPPFLYLVMLSIKPERILIERSQVFFWPTLERYRDFVASGLGLPIWNSLVTSTLGSVGTLVLGGLAALTFSFLEFRGKTLLFLLILLPRMFPPVTTLIPIQLMLKTLGLIDTRLALIILFTGFEIPLAIWVMRTFLDEIPRELTESAALDGASLPAIIARIILPLSGPGLLAAFILSFIFNWNEFLFPLIVTSFNARTGSVAIMSFTAGYKKLQWGALATLGVVMTIPVILFVLAFRASLIRGFTAGALKG</sequence>
<comment type="caution">
    <text evidence="9">The sequence shown here is derived from an EMBL/GenBank/DDBJ whole genome shotgun (WGS) entry which is preliminary data.</text>
</comment>
<evidence type="ECO:0000256" key="2">
    <source>
        <dbReference type="ARBA" id="ARBA00022448"/>
    </source>
</evidence>